<evidence type="ECO:0000256" key="1">
    <source>
        <dbReference type="SAM" id="SignalP"/>
    </source>
</evidence>
<evidence type="ECO:0000313" key="3">
    <source>
        <dbReference type="Proteomes" id="UP000185839"/>
    </source>
</evidence>
<evidence type="ECO:0000313" key="2">
    <source>
        <dbReference type="EMBL" id="SIS74514.1"/>
    </source>
</evidence>
<feature type="signal peptide" evidence="1">
    <location>
        <begin position="1"/>
        <end position="30"/>
    </location>
</feature>
<evidence type="ECO:0008006" key="4">
    <source>
        <dbReference type="Google" id="ProtNLM"/>
    </source>
</evidence>
<protein>
    <recommendedName>
        <fullName evidence="4">TonB C-terminal domain-containing protein</fullName>
    </recommendedName>
</protein>
<name>A0A1N7LL39_9FLAO</name>
<sequence length="220" mass="25698">MPTFTLLQNPNVIKKLFYIILFCTSSFFHAQQNEEFISVKKYFDYQRFMLNSEFKKKFDNEDNTFQKLNIKKDFSEFMGKLDSIQNTVLIGTLIKVKNREDLANTMHKNFRQVFADNPSIKELEEVAQYPGGFNILRKQVADLFYTEAILPDQVVIRTEVMFVVEKDGTISSVHAIGDHFAFNRQAEIAMYLLPEKFSPAIINGTAVRYRFRLPLAMNFE</sequence>
<accession>A0A1N7LL39</accession>
<dbReference type="Gene3D" id="3.30.1150.10">
    <property type="match status" value="1"/>
</dbReference>
<dbReference type="EMBL" id="FTOI01000005">
    <property type="protein sequence ID" value="SIS74514.1"/>
    <property type="molecule type" value="Genomic_DNA"/>
</dbReference>
<dbReference type="Proteomes" id="UP000185839">
    <property type="component" value="Unassembled WGS sequence"/>
</dbReference>
<gene>
    <name evidence="2" type="ORF">SAMN05421789_105195</name>
</gene>
<keyword evidence="1" id="KW-0732">Signal</keyword>
<keyword evidence="3" id="KW-1185">Reference proteome</keyword>
<proteinExistence type="predicted"/>
<dbReference type="AlphaFoldDB" id="A0A1N7LL39"/>
<dbReference type="STRING" id="713588.SAMN05421789_105195"/>
<reference evidence="3" key="1">
    <citation type="submission" date="2017-01" db="EMBL/GenBank/DDBJ databases">
        <authorList>
            <person name="Varghese N."/>
            <person name="Submissions S."/>
        </authorList>
    </citation>
    <scope>NUCLEOTIDE SEQUENCE [LARGE SCALE GENOMIC DNA]</scope>
    <source>
        <strain evidence="3">DSM 23145</strain>
    </source>
</reference>
<organism evidence="2 3">
    <name type="scientific">Kaistella chaponensis</name>
    <dbReference type="NCBI Taxonomy" id="713588"/>
    <lineage>
        <taxon>Bacteria</taxon>
        <taxon>Pseudomonadati</taxon>
        <taxon>Bacteroidota</taxon>
        <taxon>Flavobacteriia</taxon>
        <taxon>Flavobacteriales</taxon>
        <taxon>Weeksellaceae</taxon>
        <taxon>Chryseobacterium group</taxon>
        <taxon>Kaistella</taxon>
    </lineage>
</organism>
<feature type="chain" id="PRO_5012230314" description="TonB C-terminal domain-containing protein" evidence="1">
    <location>
        <begin position="31"/>
        <end position="220"/>
    </location>
</feature>